<dbReference type="GO" id="GO:0005634">
    <property type="term" value="C:nucleus"/>
    <property type="evidence" value="ECO:0007669"/>
    <property type="project" value="TreeGrafter"/>
</dbReference>
<dbReference type="WBParaSite" id="ACRNAN_scaffold1226.g8393.t1">
    <property type="protein sequence ID" value="ACRNAN_scaffold1226.g8393.t1"/>
    <property type="gene ID" value="ACRNAN_scaffold1226.g8393"/>
</dbReference>
<dbReference type="PANTHER" id="PTHR12925:SF0">
    <property type="entry name" value="PROTEIN HIKESHI"/>
    <property type="match status" value="1"/>
</dbReference>
<dbReference type="PANTHER" id="PTHR12925">
    <property type="entry name" value="HIKESHI FAMILY MEMBER"/>
    <property type="match status" value="1"/>
</dbReference>
<organism evidence="4 5">
    <name type="scientific">Acrobeloides nanus</name>
    <dbReference type="NCBI Taxonomy" id="290746"/>
    <lineage>
        <taxon>Eukaryota</taxon>
        <taxon>Metazoa</taxon>
        <taxon>Ecdysozoa</taxon>
        <taxon>Nematoda</taxon>
        <taxon>Chromadorea</taxon>
        <taxon>Rhabditida</taxon>
        <taxon>Tylenchina</taxon>
        <taxon>Cephalobomorpha</taxon>
        <taxon>Cephaloboidea</taxon>
        <taxon>Cephalobidae</taxon>
        <taxon>Acrobeloides</taxon>
    </lineage>
</organism>
<evidence type="ECO:0000259" key="3">
    <source>
        <dbReference type="Pfam" id="PF21057"/>
    </source>
</evidence>
<dbReference type="GO" id="GO:0005829">
    <property type="term" value="C:cytosol"/>
    <property type="evidence" value="ECO:0007669"/>
    <property type="project" value="TreeGrafter"/>
</dbReference>
<sequence>MSQTNIFGVIVAGRLIQTDFIQAGETEFVIEISNADTINHVVVFLTGVQPFPDHLGGSVYIRWPNPATQSSDWHYLGFISNTKPSAIFRIAQLSKANAAQQNTLFTNSAFNFTTAGSIQMGIQVEPLAAIEQKIPAEGTAASQQSQFHEFAEKMVRNFVNFAQSFVVTVPRPENPSTSAEVIPVNVIENWYNNFNRRLRENPNFWKVLG</sequence>
<name>A0A914CMI7_9BILA</name>
<protein>
    <submittedName>
        <fullName evidence="5">Hikeshi-like domain-containing protein</fullName>
    </submittedName>
</protein>
<comment type="similarity">
    <text evidence="1">Belongs to the OPI10 family.</text>
</comment>
<evidence type="ECO:0000313" key="4">
    <source>
        <dbReference type="Proteomes" id="UP000887540"/>
    </source>
</evidence>
<dbReference type="GO" id="GO:0006606">
    <property type="term" value="P:protein import into nucleus"/>
    <property type="evidence" value="ECO:0007669"/>
    <property type="project" value="TreeGrafter"/>
</dbReference>
<dbReference type="Pfam" id="PF05603">
    <property type="entry name" value="Hikeshi-like_N"/>
    <property type="match status" value="1"/>
</dbReference>
<reference evidence="5" key="1">
    <citation type="submission" date="2022-11" db="UniProtKB">
        <authorList>
            <consortium name="WormBaseParasite"/>
        </authorList>
    </citation>
    <scope>IDENTIFICATION</scope>
</reference>
<evidence type="ECO:0000313" key="5">
    <source>
        <dbReference type="WBParaSite" id="ACRNAN_scaffold1226.g8393.t1"/>
    </source>
</evidence>
<feature type="domain" description="Hikeshi-like N-terminal" evidence="2">
    <location>
        <begin position="10"/>
        <end position="138"/>
    </location>
</feature>
<dbReference type="InterPro" id="IPR048364">
    <property type="entry name" value="Hikeshi-like_C"/>
</dbReference>
<dbReference type="InterPro" id="IPR031318">
    <property type="entry name" value="OPI10"/>
</dbReference>
<dbReference type="GO" id="GO:0061608">
    <property type="term" value="F:nuclear import signal receptor activity"/>
    <property type="evidence" value="ECO:0007669"/>
    <property type="project" value="TreeGrafter"/>
</dbReference>
<evidence type="ECO:0000259" key="2">
    <source>
        <dbReference type="Pfam" id="PF05603"/>
    </source>
</evidence>
<evidence type="ECO:0000256" key="1">
    <source>
        <dbReference type="ARBA" id="ARBA00006623"/>
    </source>
</evidence>
<feature type="domain" description="Hikeshi-like C-terminal" evidence="3">
    <location>
        <begin position="146"/>
        <end position="206"/>
    </location>
</feature>
<dbReference type="GO" id="GO:0030544">
    <property type="term" value="F:Hsp70 protein binding"/>
    <property type="evidence" value="ECO:0007669"/>
    <property type="project" value="TreeGrafter"/>
</dbReference>
<dbReference type="Proteomes" id="UP000887540">
    <property type="component" value="Unplaced"/>
</dbReference>
<dbReference type="Pfam" id="PF21057">
    <property type="entry name" value="Hikeshi-like_C"/>
    <property type="match status" value="1"/>
</dbReference>
<accession>A0A914CMI7</accession>
<dbReference type="AlphaFoldDB" id="A0A914CMI7"/>
<dbReference type="InterPro" id="IPR008493">
    <property type="entry name" value="Hikeshi-like_N"/>
</dbReference>
<keyword evidence="4" id="KW-1185">Reference proteome</keyword>
<proteinExistence type="inferred from homology"/>